<dbReference type="PROSITE" id="PS00041">
    <property type="entry name" value="HTH_ARAC_FAMILY_1"/>
    <property type="match status" value="1"/>
</dbReference>
<dbReference type="GO" id="GO:0003700">
    <property type="term" value="F:DNA-binding transcription factor activity"/>
    <property type="evidence" value="ECO:0007669"/>
    <property type="project" value="InterPro"/>
</dbReference>
<dbReference type="InterPro" id="IPR009057">
    <property type="entry name" value="Homeodomain-like_sf"/>
</dbReference>
<evidence type="ECO:0000256" key="6">
    <source>
        <dbReference type="PROSITE-ProRule" id="PRU00169"/>
    </source>
</evidence>
<dbReference type="PANTHER" id="PTHR43280:SF28">
    <property type="entry name" value="HTH-TYPE TRANSCRIPTIONAL ACTIVATOR RHAS"/>
    <property type="match status" value="1"/>
</dbReference>
<evidence type="ECO:0000313" key="9">
    <source>
        <dbReference type="EMBL" id="SHJ78941.1"/>
    </source>
</evidence>
<dbReference type="SUPFAM" id="SSF52172">
    <property type="entry name" value="CheY-like"/>
    <property type="match status" value="1"/>
</dbReference>
<dbReference type="Gene3D" id="1.10.10.60">
    <property type="entry name" value="Homeodomain-like"/>
    <property type="match status" value="2"/>
</dbReference>
<evidence type="ECO:0000259" key="7">
    <source>
        <dbReference type="PROSITE" id="PS01124"/>
    </source>
</evidence>
<evidence type="ECO:0000256" key="5">
    <source>
        <dbReference type="ARBA" id="ARBA00024867"/>
    </source>
</evidence>
<feature type="modified residue" description="4-aspartylphosphate" evidence="6">
    <location>
        <position position="55"/>
    </location>
</feature>
<dbReference type="InterPro" id="IPR018062">
    <property type="entry name" value="HTH_AraC-typ_CS"/>
</dbReference>
<evidence type="ECO:0000256" key="2">
    <source>
        <dbReference type="ARBA" id="ARBA00023015"/>
    </source>
</evidence>
<evidence type="ECO:0000256" key="3">
    <source>
        <dbReference type="ARBA" id="ARBA00023125"/>
    </source>
</evidence>
<dbReference type="SMART" id="SM00342">
    <property type="entry name" value="HTH_ARAC"/>
    <property type="match status" value="1"/>
</dbReference>
<protein>
    <recommendedName>
        <fullName evidence="1">Stage 0 sporulation protein A homolog</fullName>
    </recommendedName>
</protein>
<name>A0A1M6M657_9FIRM</name>
<sequence length="533" mass="61592">MIKVLVCDDEGIVRQSLRFIMNKAFGEECRVSEAKSGREAIELTQSVRPDVAFMDIQMPGINGIEAMKEMKRENPNMQFIVLTAYDKFCYAKESIDLGVLEFLTKPISRDKVVEVLRRAMNVVEEHKKKKSQELEVREKLETVIPMIENGFIYNVILQDEGCFEETGYENLLDIQGKHGYMIVVEFGDDRREGSMTKPVGSNVKMQKYYQEFREIVKEFLDCVIGAPMSNKVMICVPTEQTVLEYDDRVKVIETARGMIRKLEQRISLKFKMGIGSLKPMTKIGESYREAVAAVRQSIGKVTHIRDIPAGCSYETEYPLEVEELIFESLGKGNADVLRVQCEKFVVWMEQNTPELDNNVRLKAVEFVLRAEEQAYRHGGMVYKFRGRDGFLEEVLECDSYESLMTWFMTKMLRACSNVKSKQKEKNTSIVEKAKEYITEHYASELSLDEISREVNISPYYFSKLFKEETGGNYIEYVTKTRIEEAKKLLMNPENSIKSICVEVGYSDPNYFSRLFKKSVGKTPSEFREEINYE</sequence>
<evidence type="ECO:0000313" key="10">
    <source>
        <dbReference type="Proteomes" id="UP000184301"/>
    </source>
</evidence>
<dbReference type="PROSITE" id="PS01124">
    <property type="entry name" value="HTH_ARAC_FAMILY_2"/>
    <property type="match status" value="1"/>
</dbReference>
<dbReference type="InterPro" id="IPR018060">
    <property type="entry name" value="HTH_AraC"/>
</dbReference>
<dbReference type="GO" id="GO:0043565">
    <property type="term" value="F:sequence-specific DNA binding"/>
    <property type="evidence" value="ECO:0007669"/>
    <property type="project" value="InterPro"/>
</dbReference>
<feature type="domain" description="HTH araC/xylS-type" evidence="7">
    <location>
        <begin position="431"/>
        <end position="529"/>
    </location>
</feature>
<dbReference type="InterPro" id="IPR011006">
    <property type="entry name" value="CheY-like_superfamily"/>
</dbReference>
<dbReference type="Pfam" id="PF12833">
    <property type="entry name" value="HTH_18"/>
    <property type="match status" value="1"/>
</dbReference>
<dbReference type="Proteomes" id="UP000184301">
    <property type="component" value="Unassembled WGS sequence"/>
</dbReference>
<evidence type="ECO:0000259" key="8">
    <source>
        <dbReference type="PROSITE" id="PS50110"/>
    </source>
</evidence>
<keyword evidence="4" id="KW-0804">Transcription</keyword>
<dbReference type="EMBL" id="FQZY01000017">
    <property type="protein sequence ID" value="SHJ78941.1"/>
    <property type="molecule type" value="Genomic_DNA"/>
</dbReference>
<keyword evidence="3" id="KW-0238">DNA-binding</keyword>
<reference evidence="9 10" key="1">
    <citation type="submission" date="2016-11" db="EMBL/GenBank/DDBJ databases">
        <authorList>
            <person name="Jaros S."/>
            <person name="Januszkiewicz K."/>
            <person name="Wedrychowicz H."/>
        </authorList>
    </citation>
    <scope>NUCLEOTIDE SEQUENCE [LARGE SCALE GENOMIC DNA]</scope>
    <source>
        <strain evidence="9 10">DSM 15480</strain>
    </source>
</reference>
<dbReference type="STRING" id="1121950.SAMN02745243_01370"/>
<keyword evidence="6" id="KW-0597">Phosphoprotein</keyword>
<dbReference type="GO" id="GO:0000160">
    <property type="term" value="P:phosphorelay signal transduction system"/>
    <property type="evidence" value="ECO:0007669"/>
    <property type="project" value="InterPro"/>
</dbReference>
<comment type="function">
    <text evidence="5">May play the central regulatory role in sporulation. It may be an element of the effector pathway responsible for the activation of sporulation genes in response to nutritional stress. Spo0A may act in concert with spo0H (a sigma factor) to control the expression of some genes that are critical to the sporulation process.</text>
</comment>
<evidence type="ECO:0000256" key="4">
    <source>
        <dbReference type="ARBA" id="ARBA00023163"/>
    </source>
</evidence>
<proteinExistence type="predicted"/>
<dbReference type="Pfam" id="PF00072">
    <property type="entry name" value="Response_reg"/>
    <property type="match status" value="1"/>
</dbReference>
<dbReference type="SMART" id="SM00448">
    <property type="entry name" value="REC"/>
    <property type="match status" value="1"/>
</dbReference>
<dbReference type="RefSeq" id="WP_073107370.1">
    <property type="nucleotide sequence ID" value="NZ_FQZY01000017.1"/>
</dbReference>
<organism evidence="9 10">
    <name type="scientific">Hespellia stercorisuis DSM 15480</name>
    <dbReference type="NCBI Taxonomy" id="1121950"/>
    <lineage>
        <taxon>Bacteria</taxon>
        <taxon>Bacillati</taxon>
        <taxon>Bacillota</taxon>
        <taxon>Clostridia</taxon>
        <taxon>Lachnospirales</taxon>
        <taxon>Lachnospiraceae</taxon>
        <taxon>Hespellia</taxon>
    </lineage>
</organism>
<dbReference type="InterPro" id="IPR020449">
    <property type="entry name" value="Tscrpt_reg_AraC-type_HTH"/>
</dbReference>
<dbReference type="SUPFAM" id="SSF46689">
    <property type="entry name" value="Homeodomain-like"/>
    <property type="match status" value="2"/>
</dbReference>
<dbReference type="Gene3D" id="3.40.50.2300">
    <property type="match status" value="1"/>
</dbReference>
<keyword evidence="10" id="KW-1185">Reference proteome</keyword>
<gene>
    <name evidence="9" type="ORF">SAMN02745243_01370</name>
</gene>
<dbReference type="PROSITE" id="PS50110">
    <property type="entry name" value="RESPONSE_REGULATORY"/>
    <property type="match status" value="1"/>
</dbReference>
<evidence type="ECO:0000256" key="1">
    <source>
        <dbReference type="ARBA" id="ARBA00018672"/>
    </source>
</evidence>
<dbReference type="CDD" id="cd17536">
    <property type="entry name" value="REC_YesN-like"/>
    <property type="match status" value="1"/>
</dbReference>
<accession>A0A1M6M657</accession>
<dbReference type="InterPro" id="IPR001789">
    <property type="entry name" value="Sig_transdc_resp-reg_receiver"/>
</dbReference>
<feature type="domain" description="Response regulatory" evidence="8">
    <location>
        <begin position="3"/>
        <end position="120"/>
    </location>
</feature>
<dbReference type="PRINTS" id="PR00032">
    <property type="entry name" value="HTHARAC"/>
</dbReference>
<dbReference type="AlphaFoldDB" id="A0A1M6M657"/>
<dbReference type="OrthoDB" id="9794370at2"/>
<keyword evidence="2" id="KW-0805">Transcription regulation</keyword>
<dbReference type="PANTHER" id="PTHR43280">
    <property type="entry name" value="ARAC-FAMILY TRANSCRIPTIONAL REGULATOR"/>
    <property type="match status" value="1"/>
</dbReference>